<evidence type="ECO:0000313" key="2">
    <source>
        <dbReference type="EMBL" id="QXQ13702.1"/>
    </source>
</evidence>
<accession>A0ABX8S7A6</accession>
<evidence type="ECO:0000313" key="3">
    <source>
        <dbReference type="Proteomes" id="UP000887023"/>
    </source>
</evidence>
<dbReference type="InterPro" id="IPR012908">
    <property type="entry name" value="PGAP1-ab_dom-like"/>
</dbReference>
<dbReference type="RefSeq" id="WP_066469380.1">
    <property type="nucleotide sequence ID" value="NZ_CBCRUZ010000005.1"/>
</dbReference>
<proteinExistence type="predicted"/>
<gene>
    <name evidence="2" type="ORF">KV203_18215</name>
</gene>
<reference evidence="2" key="1">
    <citation type="submission" date="2021-07" db="EMBL/GenBank/DDBJ databases">
        <title>Candidatus Kaistella beijingensis sp. nov. isolated from a municipal wastewater treatment plant is involved in sludge foaming.</title>
        <authorList>
            <person name="Song Y."/>
            <person name="Liu S.-J."/>
        </authorList>
    </citation>
    <scope>NUCLEOTIDE SEQUENCE</scope>
    <source>
        <strain evidence="2">DSM 43998</strain>
    </source>
</reference>
<organism evidence="2 3">
    <name type="scientific">Skermania pinensis</name>
    <dbReference type="NCBI Taxonomy" id="39122"/>
    <lineage>
        <taxon>Bacteria</taxon>
        <taxon>Bacillati</taxon>
        <taxon>Actinomycetota</taxon>
        <taxon>Actinomycetes</taxon>
        <taxon>Mycobacteriales</taxon>
        <taxon>Gordoniaceae</taxon>
        <taxon>Skermania</taxon>
    </lineage>
</organism>
<dbReference type="Proteomes" id="UP000887023">
    <property type="component" value="Chromosome"/>
</dbReference>
<protein>
    <submittedName>
        <fullName evidence="2">GPI inositol-deacylase</fullName>
    </submittedName>
</protein>
<sequence length="415" mass="43533">MPESSSASETRALARLAAVELAGAATGVGAVHRAISDRVFAGVRRGVGPPATAVQTVHDLIAGGVYQAISQTLQAGAELADVAPGLDALPAPSGTDTGAGLLGILHGLRGDALTIDAPALTPPMTVRCDNVVVPLDRPGLRAAFPTAGPRIAVFLHGLMETEHAWRHGEGPSYAERLAADLGYSPVLLRYNTGRHISDNGAELDRLLTELVSHWPVPVTEIALIGHSMGGLVGRSACHSAVGADWVDLVRSTVSLGSPHFGAPLAQLVHVGSAALAWLPETRPFANLLRRRSAGIRDLRGGSLVEQDWRDRDADALAAVAAAEVPLLPSARHYFISASLTRNPRHPVGRIVGDGLVLVPSARGHNRRRQVGFTPDSGIHLGSTSHFGLLNCDAGYTALRDWLAPTEHPADVVRKI</sequence>
<dbReference type="SUPFAM" id="SSF53474">
    <property type="entry name" value="alpha/beta-Hydrolases"/>
    <property type="match status" value="1"/>
</dbReference>
<feature type="domain" description="GPI inositol-deacylase PGAP1-like alpha/beta" evidence="1">
    <location>
        <begin position="215"/>
        <end position="265"/>
    </location>
</feature>
<dbReference type="Pfam" id="PF07819">
    <property type="entry name" value="PGAP1"/>
    <property type="match status" value="1"/>
</dbReference>
<evidence type="ECO:0000259" key="1">
    <source>
        <dbReference type="Pfam" id="PF07819"/>
    </source>
</evidence>
<name>A0ABX8S7A6_9ACTN</name>
<keyword evidence="3" id="KW-1185">Reference proteome</keyword>
<dbReference type="InterPro" id="IPR029058">
    <property type="entry name" value="AB_hydrolase_fold"/>
</dbReference>
<dbReference type="Gene3D" id="3.40.50.1820">
    <property type="entry name" value="alpha/beta hydrolase"/>
    <property type="match status" value="1"/>
</dbReference>
<dbReference type="EMBL" id="CP079105">
    <property type="protein sequence ID" value="QXQ13702.1"/>
    <property type="molecule type" value="Genomic_DNA"/>
</dbReference>